<sequence length="254" mass="28548">MRLLLRFPVLALLQLLLLLFFSCTAQSLEVRQPVFFQPPARILSTGSHYVATTVQTTQKEICKHPTTQQVIDAIRGGNAKAQSFLQNHPFSSAIAITTCNAIVADLMTQLFLEKNPYRLSRTLLFAAFGLLYQGVVQYTLVNNVWEKLFPGTSTKNVVKKICAMNLISDPFLFLPVFYVFKQFLADGGILSLSIIKAAIATYKTNAFIDLRNSWLVWFPGHAVTYGVMPAHKRIPWMAFLSLFYMMVLSLTRGG</sequence>
<evidence type="ECO:0000256" key="4">
    <source>
        <dbReference type="ARBA" id="ARBA00022989"/>
    </source>
</evidence>
<dbReference type="GO" id="GO:0005737">
    <property type="term" value="C:cytoplasm"/>
    <property type="evidence" value="ECO:0007669"/>
    <property type="project" value="TreeGrafter"/>
</dbReference>
<feature type="chain" id="PRO_5039917781" evidence="7">
    <location>
        <begin position="28"/>
        <end position="254"/>
    </location>
</feature>
<evidence type="ECO:0000313" key="8">
    <source>
        <dbReference type="EMBL" id="KAG7345353.1"/>
    </source>
</evidence>
<accession>A0A9K3KKF6</accession>
<keyword evidence="9" id="KW-1185">Reference proteome</keyword>
<comment type="caution">
    <text evidence="8">The sequence shown here is derived from an EMBL/GenBank/DDBJ whole genome shotgun (WGS) entry which is preliminary data.</text>
</comment>
<evidence type="ECO:0000256" key="6">
    <source>
        <dbReference type="RuleBase" id="RU363053"/>
    </source>
</evidence>
<keyword evidence="4 6" id="KW-1133">Transmembrane helix</keyword>
<evidence type="ECO:0000256" key="1">
    <source>
        <dbReference type="ARBA" id="ARBA00004141"/>
    </source>
</evidence>
<dbReference type="InterPro" id="IPR007248">
    <property type="entry name" value="Mpv17_PMP22"/>
</dbReference>
<dbReference type="Pfam" id="PF04117">
    <property type="entry name" value="Mpv17_PMP22"/>
    <property type="match status" value="1"/>
</dbReference>
<feature type="transmembrane region" description="Helical" evidence="6">
    <location>
        <begin position="90"/>
        <end position="111"/>
    </location>
</feature>
<reference evidence="8" key="1">
    <citation type="journal article" date="2021" name="Sci. Rep.">
        <title>Diploid genomic architecture of Nitzschia inconspicua, an elite biomass production diatom.</title>
        <authorList>
            <person name="Oliver A."/>
            <person name="Podell S."/>
            <person name="Pinowska A."/>
            <person name="Traller J.C."/>
            <person name="Smith S.R."/>
            <person name="McClure R."/>
            <person name="Beliaev A."/>
            <person name="Bohutskyi P."/>
            <person name="Hill E.A."/>
            <person name="Rabines A."/>
            <person name="Zheng H."/>
            <person name="Allen L.Z."/>
            <person name="Kuo A."/>
            <person name="Grigoriev I.V."/>
            <person name="Allen A.E."/>
            <person name="Hazlebeck D."/>
            <person name="Allen E.E."/>
        </authorList>
    </citation>
    <scope>NUCLEOTIDE SEQUENCE</scope>
    <source>
        <strain evidence="8">Hildebrandi</strain>
    </source>
</reference>
<name>A0A9K3KKF6_9STRA</name>
<reference evidence="8" key="2">
    <citation type="submission" date="2021-04" db="EMBL/GenBank/DDBJ databases">
        <authorList>
            <person name="Podell S."/>
        </authorList>
    </citation>
    <scope>NUCLEOTIDE SEQUENCE</scope>
    <source>
        <strain evidence="8">Hildebrandi</strain>
    </source>
</reference>
<organism evidence="8 9">
    <name type="scientific">Nitzschia inconspicua</name>
    <dbReference type="NCBI Taxonomy" id="303405"/>
    <lineage>
        <taxon>Eukaryota</taxon>
        <taxon>Sar</taxon>
        <taxon>Stramenopiles</taxon>
        <taxon>Ochrophyta</taxon>
        <taxon>Bacillariophyta</taxon>
        <taxon>Bacillariophyceae</taxon>
        <taxon>Bacillariophycidae</taxon>
        <taxon>Bacillariales</taxon>
        <taxon>Bacillariaceae</taxon>
        <taxon>Nitzschia</taxon>
    </lineage>
</organism>
<dbReference type="EMBL" id="JAGRRH010000022">
    <property type="protein sequence ID" value="KAG7345353.1"/>
    <property type="molecule type" value="Genomic_DNA"/>
</dbReference>
<dbReference type="Proteomes" id="UP000693970">
    <property type="component" value="Unassembled WGS sequence"/>
</dbReference>
<feature type="signal peptide" evidence="7">
    <location>
        <begin position="1"/>
        <end position="27"/>
    </location>
</feature>
<protein>
    <submittedName>
        <fullName evidence="8">Mpv17 / PMP22 family protein</fullName>
    </submittedName>
</protein>
<comment type="similarity">
    <text evidence="2 6">Belongs to the peroxisomal membrane protein PXMP2/4 family.</text>
</comment>
<dbReference type="PANTHER" id="PTHR11266">
    <property type="entry name" value="PEROXISOMAL MEMBRANE PROTEIN 2, PXMP2 MPV17"/>
    <property type="match status" value="1"/>
</dbReference>
<gene>
    <name evidence="8" type="ORF">IV203_032884</name>
</gene>
<keyword evidence="3 6" id="KW-0812">Transmembrane</keyword>
<dbReference type="AlphaFoldDB" id="A0A9K3KKF6"/>
<feature type="transmembrane region" description="Helical" evidence="6">
    <location>
        <begin position="123"/>
        <end position="141"/>
    </location>
</feature>
<evidence type="ECO:0000256" key="7">
    <source>
        <dbReference type="SAM" id="SignalP"/>
    </source>
</evidence>
<dbReference type="PANTHER" id="PTHR11266:SF21">
    <property type="entry name" value="ACT DOMAIN-CONTAINING PROTEIN"/>
    <property type="match status" value="1"/>
</dbReference>
<evidence type="ECO:0000256" key="5">
    <source>
        <dbReference type="ARBA" id="ARBA00023136"/>
    </source>
</evidence>
<proteinExistence type="inferred from homology"/>
<dbReference type="GO" id="GO:0016020">
    <property type="term" value="C:membrane"/>
    <property type="evidence" value="ECO:0007669"/>
    <property type="project" value="UniProtKB-SubCell"/>
</dbReference>
<dbReference type="OrthoDB" id="201931at2759"/>
<comment type="subcellular location">
    <subcellularLocation>
        <location evidence="1">Membrane</location>
        <topology evidence="1">Multi-pass membrane protein</topology>
    </subcellularLocation>
</comment>
<keyword evidence="5 6" id="KW-0472">Membrane</keyword>
<evidence type="ECO:0000256" key="3">
    <source>
        <dbReference type="ARBA" id="ARBA00022692"/>
    </source>
</evidence>
<keyword evidence="7" id="KW-0732">Signal</keyword>
<evidence type="ECO:0000256" key="2">
    <source>
        <dbReference type="ARBA" id="ARBA00006824"/>
    </source>
</evidence>
<evidence type="ECO:0000313" key="9">
    <source>
        <dbReference type="Proteomes" id="UP000693970"/>
    </source>
</evidence>
<dbReference type="PROSITE" id="PS51257">
    <property type="entry name" value="PROKAR_LIPOPROTEIN"/>
    <property type="match status" value="1"/>
</dbReference>
<feature type="transmembrane region" description="Helical" evidence="6">
    <location>
        <begin position="234"/>
        <end position="251"/>
    </location>
</feature>